<evidence type="ECO:0000256" key="3">
    <source>
        <dbReference type="ARBA" id="ARBA00012513"/>
    </source>
</evidence>
<dbReference type="FunFam" id="1.10.510.10:FF:000956">
    <property type="entry name" value="CAMK family protein kinase"/>
    <property type="match status" value="1"/>
</dbReference>
<dbReference type="EMBL" id="WOCE01000007">
    <property type="protein sequence ID" value="KAE9610804.1"/>
    <property type="molecule type" value="Genomic_DNA"/>
</dbReference>
<dbReference type="InterPro" id="IPR017441">
    <property type="entry name" value="Protein_kinase_ATP_BS"/>
</dbReference>
<dbReference type="GO" id="GO:0004674">
    <property type="term" value="F:protein serine/threonine kinase activity"/>
    <property type="evidence" value="ECO:0007669"/>
    <property type="project" value="UniProtKB-KW"/>
</dbReference>
<comment type="catalytic activity">
    <reaction evidence="10">
        <text>L-seryl-[protein] + ATP = O-phospho-L-seryl-[protein] + ADP + H(+)</text>
        <dbReference type="Rhea" id="RHEA:17989"/>
        <dbReference type="Rhea" id="RHEA-COMP:9863"/>
        <dbReference type="Rhea" id="RHEA-COMP:11604"/>
        <dbReference type="ChEBI" id="CHEBI:15378"/>
        <dbReference type="ChEBI" id="CHEBI:29999"/>
        <dbReference type="ChEBI" id="CHEBI:30616"/>
        <dbReference type="ChEBI" id="CHEBI:83421"/>
        <dbReference type="ChEBI" id="CHEBI:456216"/>
        <dbReference type="EC" id="2.7.11.1"/>
    </reaction>
</comment>
<dbReference type="CDD" id="cd12195">
    <property type="entry name" value="CIPK_C"/>
    <property type="match status" value="1"/>
</dbReference>
<comment type="caution">
    <text evidence="11">The sequence shown here is derived from an EMBL/GenBank/DDBJ whole genome shotgun (WGS) entry which is preliminary data.</text>
</comment>
<comment type="similarity">
    <text evidence="2">Belongs to the protein kinase superfamily. CAMK Ser/Thr protein kinase family. SNF1 subfamily.</text>
</comment>
<evidence type="ECO:0000256" key="8">
    <source>
        <dbReference type="ARBA" id="ARBA00022840"/>
    </source>
</evidence>
<dbReference type="AlphaFoldDB" id="A0A6A5MP67"/>
<dbReference type="Pfam" id="PF03822">
    <property type="entry name" value="NAF"/>
    <property type="match status" value="1"/>
</dbReference>
<dbReference type="PROSITE" id="PS50816">
    <property type="entry name" value="NAF"/>
    <property type="match status" value="1"/>
</dbReference>
<dbReference type="InterPro" id="IPR008271">
    <property type="entry name" value="Ser/Thr_kinase_AS"/>
</dbReference>
<dbReference type="GO" id="GO:0005524">
    <property type="term" value="F:ATP binding"/>
    <property type="evidence" value="ECO:0007669"/>
    <property type="project" value="UniProtKB-UniRule"/>
</dbReference>
<dbReference type="PROSITE" id="PS00107">
    <property type="entry name" value="PROTEIN_KINASE_ATP"/>
    <property type="match status" value="1"/>
</dbReference>
<reference evidence="12" key="1">
    <citation type="journal article" date="2020" name="Nat. Commun.">
        <title>Genome sequence of the cluster root forming white lupin.</title>
        <authorList>
            <person name="Hufnagel B."/>
            <person name="Marques A."/>
            <person name="Soriano A."/>
            <person name="Marques L."/>
            <person name="Divol F."/>
            <person name="Doumas P."/>
            <person name="Sallet E."/>
            <person name="Mancinotti D."/>
            <person name="Carrere S."/>
            <person name="Marande W."/>
            <person name="Arribat S."/>
            <person name="Keller J."/>
            <person name="Huneau C."/>
            <person name="Blein T."/>
            <person name="Aime D."/>
            <person name="Laguerre M."/>
            <person name="Taylor J."/>
            <person name="Schubert V."/>
            <person name="Nelson M."/>
            <person name="Geu-Flores F."/>
            <person name="Crespi M."/>
            <person name="Gallardo-Guerrero K."/>
            <person name="Delaux P.-M."/>
            <person name="Salse J."/>
            <person name="Berges H."/>
            <person name="Guyot R."/>
            <person name="Gouzy J."/>
            <person name="Peret B."/>
        </authorList>
    </citation>
    <scope>NUCLEOTIDE SEQUENCE [LARGE SCALE GENOMIC DNA]</scope>
    <source>
        <strain evidence="12">cv. Amiga</strain>
    </source>
</reference>
<protein>
    <recommendedName>
        <fullName evidence="3">non-specific serine/threonine protein kinase</fullName>
        <ecNumber evidence="3">2.7.11.1</ecNumber>
    </recommendedName>
</protein>
<proteinExistence type="inferred from homology"/>
<evidence type="ECO:0000313" key="12">
    <source>
        <dbReference type="Proteomes" id="UP000447434"/>
    </source>
</evidence>
<organism evidence="11 12">
    <name type="scientific">Lupinus albus</name>
    <name type="common">White lupine</name>
    <name type="synonym">Lupinus termis</name>
    <dbReference type="NCBI Taxonomy" id="3870"/>
    <lineage>
        <taxon>Eukaryota</taxon>
        <taxon>Viridiplantae</taxon>
        <taxon>Streptophyta</taxon>
        <taxon>Embryophyta</taxon>
        <taxon>Tracheophyta</taxon>
        <taxon>Spermatophyta</taxon>
        <taxon>Magnoliopsida</taxon>
        <taxon>eudicotyledons</taxon>
        <taxon>Gunneridae</taxon>
        <taxon>Pentapetalae</taxon>
        <taxon>rosids</taxon>
        <taxon>fabids</taxon>
        <taxon>Fabales</taxon>
        <taxon>Fabaceae</taxon>
        <taxon>Papilionoideae</taxon>
        <taxon>50 kb inversion clade</taxon>
        <taxon>genistoids sensu lato</taxon>
        <taxon>core genistoids</taxon>
        <taxon>Genisteae</taxon>
        <taxon>Lupinus</taxon>
    </lineage>
</organism>
<dbReference type="Proteomes" id="UP000447434">
    <property type="component" value="Chromosome 7"/>
</dbReference>
<dbReference type="Gene3D" id="1.10.510.10">
    <property type="entry name" value="Transferase(Phosphotransferase) domain 1"/>
    <property type="match status" value="1"/>
</dbReference>
<name>A0A6A5MP67_LUPAL</name>
<dbReference type="InterPro" id="IPR000719">
    <property type="entry name" value="Prot_kinase_dom"/>
</dbReference>
<dbReference type="InterPro" id="IPR018451">
    <property type="entry name" value="NAF/FISL_domain"/>
</dbReference>
<dbReference type="PROSITE" id="PS50011">
    <property type="entry name" value="PROTEIN_KINASE_DOM"/>
    <property type="match status" value="1"/>
</dbReference>
<dbReference type="Gene3D" id="3.30.310.80">
    <property type="entry name" value="Kinase associated domain 1, KA1"/>
    <property type="match status" value="1"/>
</dbReference>
<evidence type="ECO:0000256" key="1">
    <source>
        <dbReference type="ARBA" id="ARBA00001936"/>
    </source>
</evidence>
<evidence type="ECO:0000256" key="9">
    <source>
        <dbReference type="ARBA" id="ARBA00047899"/>
    </source>
</evidence>
<comment type="catalytic activity">
    <reaction evidence="9">
        <text>L-threonyl-[protein] + ATP = O-phospho-L-threonyl-[protein] + ADP + H(+)</text>
        <dbReference type="Rhea" id="RHEA:46608"/>
        <dbReference type="Rhea" id="RHEA-COMP:11060"/>
        <dbReference type="Rhea" id="RHEA-COMP:11605"/>
        <dbReference type="ChEBI" id="CHEBI:15378"/>
        <dbReference type="ChEBI" id="CHEBI:30013"/>
        <dbReference type="ChEBI" id="CHEBI:30616"/>
        <dbReference type="ChEBI" id="CHEBI:61977"/>
        <dbReference type="ChEBI" id="CHEBI:456216"/>
        <dbReference type="EC" id="2.7.11.1"/>
    </reaction>
</comment>
<evidence type="ECO:0000256" key="7">
    <source>
        <dbReference type="ARBA" id="ARBA00022777"/>
    </source>
</evidence>
<evidence type="ECO:0000256" key="5">
    <source>
        <dbReference type="ARBA" id="ARBA00022679"/>
    </source>
</evidence>
<comment type="cofactor">
    <cofactor evidence="1">
        <name>Mn(2+)</name>
        <dbReference type="ChEBI" id="CHEBI:29035"/>
    </cofactor>
</comment>
<dbReference type="PROSITE" id="PS00108">
    <property type="entry name" value="PROTEIN_KINASE_ST"/>
    <property type="match status" value="1"/>
</dbReference>
<evidence type="ECO:0000256" key="10">
    <source>
        <dbReference type="ARBA" id="ARBA00048679"/>
    </source>
</evidence>
<dbReference type="OrthoDB" id="193931at2759"/>
<evidence type="ECO:0000256" key="6">
    <source>
        <dbReference type="ARBA" id="ARBA00022741"/>
    </source>
</evidence>
<keyword evidence="12" id="KW-1185">Reference proteome</keyword>
<dbReference type="SMART" id="SM00220">
    <property type="entry name" value="S_TKc"/>
    <property type="match status" value="1"/>
</dbReference>
<dbReference type="PANTHER" id="PTHR43895">
    <property type="entry name" value="CALCIUM/CALMODULIN-DEPENDENT PROTEIN KINASE KINASE-RELATED"/>
    <property type="match status" value="1"/>
</dbReference>
<sequence length="442" mass="50100">MCVAENDAVVGEEEEKVLVPCIDKTTERKDKIPSGVVLLGKYELLKLLGSGAFAKVYHARNVVTGQSVAVKAVSKKKILKNGYTAQIEREVSIMRRLRHPHIAKLFEVLATKTKIYFIMEFAPGGDLYHKVAGEGRLPEDLSRQYFRQLISAMKYCHSHGVFHRDLKLDNLLIDENMNIKVSDFGLSAVPKQIRPDGFLHTSCGTPAYLAPEILSKRGYDGNRIDVWSCGVVLFALDAGYLPFNDYNYAVMYRKIYRGMFRFPKWTSCELRNLITRMLDTNPNTRITINEIMIDPWFIHGGFMDSVVGFEPELDNYLTKVKELNAFDLISFASGLDISGLFKDPSDSGFVERFLSRERVERIVEKVEEVAEIERVVANKEENGCGGVRVDGSDGNFIVLVGVYRLTVDFVVIEVKSMEKEVESGERFWRDKLRPVLIELAGK</sequence>
<evidence type="ECO:0000256" key="2">
    <source>
        <dbReference type="ARBA" id="ARBA00006234"/>
    </source>
</evidence>
<keyword evidence="5" id="KW-0808">Transferase</keyword>
<keyword evidence="8" id="KW-0067">ATP-binding</keyword>
<dbReference type="SUPFAM" id="SSF56112">
    <property type="entry name" value="Protein kinase-like (PK-like)"/>
    <property type="match status" value="1"/>
</dbReference>
<evidence type="ECO:0000313" key="11">
    <source>
        <dbReference type="EMBL" id="KAE9610804.1"/>
    </source>
</evidence>
<keyword evidence="4" id="KW-0723">Serine/threonine-protein kinase</keyword>
<keyword evidence="6" id="KW-0547">Nucleotide-binding</keyword>
<dbReference type="PANTHER" id="PTHR43895:SF160">
    <property type="entry name" value="CBL-INTERACTING SERINE_THREONINE-PROTEIN KINASE 14"/>
    <property type="match status" value="1"/>
</dbReference>
<accession>A0A6A5MP67</accession>
<dbReference type="Pfam" id="PF00069">
    <property type="entry name" value="Pkinase"/>
    <property type="match status" value="1"/>
</dbReference>
<dbReference type="InterPro" id="IPR011009">
    <property type="entry name" value="Kinase-like_dom_sf"/>
</dbReference>
<gene>
    <name evidence="11" type="ORF">Lalb_Chr07g0190601</name>
</gene>
<dbReference type="FunFam" id="3.30.200.20:FF:000042">
    <property type="entry name" value="Aurora kinase A"/>
    <property type="match status" value="1"/>
</dbReference>
<evidence type="ECO:0000256" key="4">
    <source>
        <dbReference type="ARBA" id="ARBA00022527"/>
    </source>
</evidence>
<dbReference type="GO" id="GO:0007165">
    <property type="term" value="P:signal transduction"/>
    <property type="evidence" value="ECO:0007669"/>
    <property type="project" value="InterPro"/>
</dbReference>
<keyword evidence="7" id="KW-0418">Kinase</keyword>
<dbReference type="EC" id="2.7.11.1" evidence="3"/>
<dbReference type="InterPro" id="IPR004041">
    <property type="entry name" value="NAF_dom"/>
</dbReference>